<keyword evidence="6 7" id="KW-0472">Membrane</keyword>
<dbReference type="InterPro" id="IPR027417">
    <property type="entry name" value="P-loop_NTPase"/>
</dbReference>
<dbReference type="PROSITE" id="PS00211">
    <property type="entry name" value="ABC_TRANSPORTER_1"/>
    <property type="match status" value="1"/>
</dbReference>
<organism evidence="10 11">
    <name type="scientific">Negadavirga shengliensis</name>
    <dbReference type="NCBI Taxonomy" id="1389218"/>
    <lineage>
        <taxon>Bacteria</taxon>
        <taxon>Pseudomonadati</taxon>
        <taxon>Bacteroidota</taxon>
        <taxon>Cytophagia</taxon>
        <taxon>Cytophagales</taxon>
        <taxon>Cyclobacteriaceae</taxon>
        <taxon>Negadavirga</taxon>
    </lineage>
</organism>
<feature type="domain" description="ABC transporter" evidence="8">
    <location>
        <begin position="360"/>
        <end position="595"/>
    </location>
</feature>
<evidence type="ECO:0000256" key="2">
    <source>
        <dbReference type="ARBA" id="ARBA00022692"/>
    </source>
</evidence>
<dbReference type="Pfam" id="PF00005">
    <property type="entry name" value="ABC_tran"/>
    <property type="match status" value="1"/>
</dbReference>
<dbReference type="PROSITE" id="PS50929">
    <property type="entry name" value="ABC_TM1F"/>
    <property type="match status" value="1"/>
</dbReference>
<feature type="transmembrane region" description="Helical" evidence="7">
    <location>
        <begin position="78"/>
        <end position="97"/>
    </location>
</feature>
<accession>A0ABV9SZB4</accession>
<evidence type="ECO:0000256" key="4">
    <source>
        <dbReference type="ARBA" id="ARBA00022840"/>
    </source>
</evidence>
<dbReference type="SMART" id="SM00382">
    <property type="entry name" value="AAA"/>
    <property type="match status" value="1"/>
</dbReference>
<dbReference type="InterPro" id="IPR036640">
    <property type="entry name" value="ABC1_TM_sf"/>
</dbReference>
<dbReference type="RefSeq" id="WP_377063136.1">
    <property type="nucleotide sequence ID" value="NZ_JBHSJJ010000003.1"/>
</dbReference>
<dbReference type="GO" id="GO:0005524">
    <property type="term" value="F:ATP binding"/>
    <property type="evidence" value="ECO:0007669"/>
    <property type="project" value="UniProtKB-KW"/>
</dbReference>
<comment type="subcellular location">
    <subcellularLocation>
        <location evidence="1">Cell membrane</location>
        <topology evidence="1">Multi-pass membrane protein</topology>
    </subcellularLocation>
</comment>
<evidence type="ECO:0000256" key="6">
    <source>
        <dbReference type="ARBA" id="ARBA00023136"/>
    </source>
</evidence>
<dbReference type="InterPro" id="IPR011527">
    <property type="entry name" value="ABC1_TM_dom"/>
</dbReference>
<keyword evidence="11" id="KW-1185">Reference proteome</keyword>
<evidence type="ECO:0000256" key="7">
    <source>
        <dbReference type="SAM" id="Phobius"/>
    </source>
</evidence>
<comment type="caution">
    <text evidence="10">The sequence shown here is derived from an EMBL/GenBank/DDBJ whole genome shotgun (WGS) entry which is preliminary data.</text>
</comment>
<keyword evidence="5 7" id="KW-1133">Transmembrane helix</keyword>
<dbReference type="InterPro" id="IPR039421">
    <property type="entry name" value="Type_1_exporter"/>
</dbReference>
<feature type="domain" description="ABC transmembrane type-1" evidence="9">
    <location>
        <begin position="27"/>
        <end position="323"/>
    </location>
</feature>
<dbReference type="Pfam" id="PF00664">
    <property type="entry name" value="ABC_membrane"/>
    <property type="match status" value="1"/>
</dbReference>
<dbReference type="Proteomes" id="UP001595818">
    <property type="component" value="Unassembled WGS sequence"/>
</dbReference>
<dbReference type="EMBL" id="JBHSJJ010000003">
    <property type="protein sequence ID" value="MFC4871562.1"/>
    <property type="molecule type" value="Genomic_DNA"/>
</dbReference>
<dbReference type="PANTHER" id="PTHR24221:SF654">
    <property type="entry name" value="ATP-BINDING CASSETTE SUB-FAMILY B MEMBER 6"/>
    <property type="match status" value="1"/>
</dbReference>
<evidence type="ECO:0000256" key="3">
    <source>
        <dbReference type="ARBA" id="ARBA00022741"/>
    </source>
</evidence>
<dbReference type="SUPFAM" id="SSF90123">
    <property type="entry name" value="ABC transporter transmembrane region"/>
    <property type="match status" value="1"/>
</dbReference>
<dbReference type="Gene3D" id="3.40.50.300">
    <property type="entry name" value="P-loop containing nucleotide triphosphate hydrolases"/>
    <property type="match status" value="1"/>
</dbReference>
<keyword evidence="4 10" id="KW-0067">ATP-binding</keyword>
<dbReference type="InterPro" id="IPR003439">
    <property type="entry name" value="ABC_transporter-like_ATP-bd"/>
</dbReference>
<evidence type="ECO:0000313" key="11">
    <source>
        <dbReference type="Proteomes" id="UP001595818"/>
    </source>
</evidence>
<dbReference type="InterPro" id="IPR003593">
    <property type="entry name" value="AAA+_ATPase"/>
</dbReference>
<keyword evidence="3" id="KW-0547">Nucleotide-binding</keyword>
<feature type="transmembrane region" description="Helical" evidence="7">
    <location>
        <begin position="277"/>
        <end position="308"/>
    </location>
</feature>
<dbReference type="SUPFAM" id="SSF52540">
    <property type="entry name" value="P-loop containing nucleoside triphosphate hydrolases"/>
    <property type="match status" value="1"/>
</dbReference>
<evidence type="ECO:0000259" key="9">
    <source>
        <dbReference type="PROSITE" id="PS50929"/>
    </source>
</evidence>
<gene>
    <name evidence="10" type="ORF">ACFPFU_07680</name>
</gene>
<feature type="transmembrane region" description="Helical" evidence="7">
    <location>
        <begin position="169"/>
        <end position="192"/>
    </location>
</feature>
<dbReference type="PANTHER" id="PTHR24221">
    <property type="entry name" value="ATP-BINDING CASSETTE SUB-FAMILY B"/>
    <property type="match status" value="1"/>
</dbReference>
<dbReference type="Gene3D" id="1.20.1560.10">
    <property type="entry name" value="ABC transporter type 1, transmembrane domain"/>
    <property type="match status" value="1"/>
</dbReference>
<evidence type="ECO:0000259" key="8">
    <source>
        <dbReference type="PROSITE" id="PS50893"/>
    </source>
</evidence>
<evidence type="ECO:0000256" key="1">
    <source>
        <dbReference type="ARBA" id="ARBA00004651"/>
    </source>
</evidence>
<name>A0ABV9SZB4_9BACT</name>
<evidence type="ECO:0000313" key="10">
    <source>
        <dbReference type="EMBL" id="MFC4871562.1"/>
    </source>
</evidence>
<sequence>MKHIKKLIARNFTSFAYFYRYLRYRIFIAVFLSIAVGMLDGFGLSMFLPLLQMVNDADAVDAESLGNLSFLVEGMEHIGISLTLFSVLTVMTLFFVFKGIAQFSSKSYRIILQQRFIRNMRLQLLDRLNKIGFKDFVTSDVGRIQNTMTGEVEKVSGAYVYYFQAFEQFILVMVYMGFAFFVDLKFALLVSIGGGLTNFLYKKIYENTKGASRKLTKDSNTYQGQVIQHVANFKYLKATGLTALFAKKLKTTIKFIEASRKKIGIYGAILDSTREPILIVVVSAVIIIQTNVLGGGLGPILISLLFFYRALGSLMNMQNAWNRFLARSGSLENVLDFQNDLERKVFRDGEIRLERFRESISLKDVSFGFGSVRILKNINLEIPKNASIAFVGESGSGKTTLVNLITGLLQAEEGETAIDGIPYHQLQLTSLQQRIGYITQEPVIFNDTVFNNITFWSERTAENMERFKAALEKASLLEFVEGLVAKEETELGHNGINLSGGQKQRISIARELFKEVDILIMDEATSALDSETEKSIQQNIDDLHGQYTLLIVAHRLSTIRNVDRIVLMSKGKIEEEGNFEQLSQRIPKFKRMVDLQKISL</sequence>
<protein>
    <submittedName>
        <fullName evidence="10">ABC transporter ATP-binding protein</fullName>
    </submittedName>
</protein>
<dbReference type="PROSITE" id="PS50893">
    <property type="entry name" value="ABC_TRANSPORTER_2"/>
    <property type="match status" value="1"/>
</dbReference>
<keyword evidence="2 7" id="KW-0812">Transmembrane</keyword>
<dbReference type="InterPro" id="IPR017871">
    <property type="entry name" value="ABC_transporter-like_CS"/>
</dbReference>
<proteinExistence type="predicted"/>
<feature type="transmembrane region" description="Helical" evidence="7">
    <location>
        <begin position="26"/>
        <end position="48"/>
    </location>
</feature>
<reference evidence="11" key="1">
    <citation type="journal article" date="2019" name="Int. J. Syst. Evol. Microbiol.">
        <title>The Global Catalogue of Microorganisms (GCM) 10K type strain sequencing project: providing services to taxonomists for standard genome sequencing and annotation.</title>
        <authorList>
            <consortium name="The Broad Institute Genomics Platform"/>
            <consortium name="The Broad Institute Genome Sequencing Center for Infectious Disease"/>
            <person name="Wu L."/>
            <person name="Ma J."/>
        </authorList>
    </citation>
    <scope>NUCLEOTIDE SEQUENCE [LARGE SCALE GENOMIC DNA]</scope>
    <source>
        <strain evidence="11">CGMCC 4.7466</strain>
    </source>
</reference>
<evidence type="ECO:0000256" key="5">
    <source>
        <dbReference type="ARBA" id="ARBA00022989"/>
    </source>
</evidence>